<reference evidence="7 8" key="1">
    <citation type="journal article" date="2013" name="BMC Genomics">
        <title>Genomics-driven discovery of the pneumocandin biosynthetic gene cluster in the fungus Glarea lozoyensis.</title>
        <authorList>
            <person name="Chen L."/>
            <person name="Yue Q."/>
            <person name="Zhang X."/>
            <person name="Xiang M."/>
            <person name="Wang C."/>
            <person name="Li S."/>
            <person name="Che Y."/>
            <person name="Ortiz-Lopez F.J."/>
            <person name="Bills G.F."/>
            <person name="Liu X."/>
            <person name="An Z."/>
        </authorList>
    </citation>
    <scope>NUCLEOTIDE SEQUENCE [LARGE SCALE GENOMIC DNA]</scope>
    <source>
        <strain evidence="8">ATCC 20868 / MF5171</strain>
    </source>
</reference>
<accession>S3D029</accession>
<keyword evidence="8" id="KW-1185">Reference proteome</keyword>
<dbReference type="RefSeq" id="XP_008080922.1">
    <property type="nucleotide sequence ID" value="XM_008082731.1"/>
</dbReference>
<dbReference type="GO" id="GO:0044732">
    <property type="term" value="C:mitotic spindle pole body"/>
    <property type="evidence" value="ECO:0007669"/>
    <property type="project" value="TreeGrafter"/>
</dbReference>
<gene>
    <name evidence="7" type="ORF">GLAREA_11949</name>
</gene>
<dbReference type="GeneID" id="19470990"/>
<feature type="region of interest" description="Disordered" evidence="5">
    <location>
        <begin position="1338"/>
        <end position="1368"/>
    </location>
</feature>
<dbReference type="OrthoDB" id="10255632at2759"/>
<dbReference type="GO" id="GO:0005737">
    <property type="term" value="C:cytoplasm"/>
    <property type="evidence" value="ECO:0007669"/>
    <property type="project" value="TreeGrafter"/>
</dbReference>
<dbReference type="Gene3D" id="1.25.40.10">
    <property type="entry name" value="Tetratricopeptide repeat domain"/>
    <property type="match status" value="1"/>
</dbReference>
<dbReference type="PANTHER" id="PTHR12792:SF0">
    <property type="entry name" value="SEPARIN"/>
    <property type="match status" value="1"/>
</dbReference>
<dbReference type="GO" id="GO:0004197">
    <property type="term" value="F:cysteine-type endopeptidase activity"/>
    <property type="evidence" value="ECO:0007669"/>
    <property type="project" value="InterPro"/>
</dbReference>
<feature type="region of interest" description="Disordered" evidence="5">
    <location>
        <begin position="67"/>
        <end position="87"/>
    </location>
</feature>
<dbReference type="EC" id="3.4.22.49" evidence="2"/>
<dbReference type="InterPro" id="IPR030397">
    <property type="entry name" value="SEPARIN_core_dom"/>
</dbReference>
<dbReference type="PROSITE" id="PS51700">
    <property type="entry name" value="SEPARIN"/>
    <property type="match status" value="1"/>
</dbReference>
<dbReference type="GO" id="GO:0072686">
    <property type="term" value="C:mitotic spindle"/>
    <property type="evidence" value="ECO:0007669"/>
    <property type="project" value="TreeGrafter"/>
</dbReference>
<dbReference type="GO" id="GO:0051307">
    <property type="term" value="P:meiotic chromosome separation"/>
    <property type="evidence" value="ECO:0007669"/>
    <property type="project" value="TreeGrafter"/>
</dbReference>
<dbReference type="GO" id="GO:0006508">
    <property type="term" value="P:proteolysis"/>
    <property type="evidence" value="ECO:0007669"/>
    <property type="project" value="InterPro"/>
</dbReference>
<feature type="compositionally biased region" description="Polar residues" evidence="5">
    <location>
        <begin position="141"/>
        <end position="156"/>
    </location>
</feature>
<organism evidence="7 8">
    <name type="scientific">Glarea lozoyensis (strain ATCC 20868 / MF5171)</name>
    <dbReference type="NCBI Taxonomy" id="1116229"/>
    <lineage>
        <taxon>Eukaryota</taxon>
        <taxon>Fungi</taxon>
        <taxon>Dikarya</taxon>
        <taxon>Ascomycota</taxon>
        <taxon>Pezizomycotina</taxon>
        <taxon>Leotiomycetes</taxon>
        <taxon>Helotiales</taxon>
        <taxon>Helotiaceae</taxon>
        <taxon>Glarea</taxon>
    </lineage>
</organism>
<dbReference type="STRING" id="1116229.S3D029"/>
<evidence type="ECO:0000256" key="1">
    <source>
        <dbReference type="ARBA" id="ARBA00000451"/>
    </source>
</evidence>
<keyword evidence="4" id="KW-0159">Chromosome partition</keyword>
<keyword evidence="3" id="KW-0378">Hydrolase</keyword>
<feature type="compositionally biased region" description="Basic residues" evidence="5">
    <location>
        <begin position="1341"/>
        <end position="1362"/>
    </location>
</feature>
<dbReference type="OMA" id="FWSRYIK"/>
<evidence type="ECO:0000256" key="2">
    <source>
        <dbReference type="ARBA" id="ARBA00012489"/>
    </source>
</evidence>
<dbReference type="PANTHER" id="PTHR12792">
    <property type="entry name" value="EXTRA SPINDLE POLES 1-RELATED"/>
    <property type="match status" value="1"/>
</dbReference>
<evidence type="ECO:0000259" key="6">
    <source>
        <dbReference type="PROSITE" id="PS51700"/>
    </source>
</evidence>
<dbReference type="Pfam" id="PF03568">
    <property type="entry name" value="Separin_C"/>
    <property type="match status" value="1"/>
</dbReference>
<dbReference type="GO" id="GO:0005634">
    <property type="term" value="C:nucleus"/>
    <property type="evidence" value="ECO:0007669"/>
    <property type="project" value="InterPro"/>
</dbReference>
<feature type="domain" description="Peptidase C50" evidence="6">
    <location>
        <begin position="1919"/>
        <end position="2014"/>
    </location>
</feature>
<evidence type="ECO:0000313" key="7">
    <source>
        <dbReference type="EMBL" id="EPE31867.1"/>
    </source>
</evidence>
<evidence type="ECO:0000256" key="3">
    <source>
        <dbReference type="ARBA" id="ARBA00022801"/>
    </source>
</evidence>
<dbReference type="HOGENOM" id="CLU_000454_0_0_1"/>
<dbReference type="Proteomes" id="UP000016922">
    <property type="component" value="Unassembled WGS sequence"/>
</dbReference>
<dbReference type="InterPro" id="IPR011990">
    <property type="entry name" value="TPR-like_helical_dom_sf"/>
</dbReference>
<protein>
    <recommendedName>
        <fullName evidence="2">separase</fullName>
        <ecNumber evidence="2">3.4.22.49</ecNumber>
    </recommendedName>
</protein>
<feature type="region of interest" description="Disordered" evidence="5">
    <location>
        <begin position="1461"/>
        <end position="1495"/>
    </location>
</feature>
<sequence length="2114" mass="234550">MAPIKAIAESICASVGSDCTTTTVTTLGDYLLPKPKSENTRPVASKVKRTVAPSKPSSKAALATNTKLKNKRTVSVKEDTLDHGAETGLTPKERSILATEVINATLKVLNDAIKAPLQTAVRRQPCSKEGTQRKTLRRSISMPQSPLQPRSLNRVASSPGLSNRSSRSSSTASIKIASHRSTAECARVAFACLRSLQAAGIPGVDFLHLQLENGTSALIGKLIALGLDDLALKEIRILKRRLVPADASKESGPKTTGAPIQELAELLNFGDIVSVDRQTLNLVISTQLHIVRLLASTRKQNIRDTLEVLNPHHQSSPTRLLLLIAEDPKSRDKAVRQLQALSDTLLSLCPSVASSDDDLALETRISVPPDVAFQLQTIALHNRLQWWKIAKHAADYSKNLIQPFHRCLSTFARRSENGALGAARSAAESFRSLCQIWSRQTSFEEQATHSAVFEIHRLLSSLSQEAGDVEEALLWTRKLKEYTGKITQARKVTIATRVVALVLKRPARNPEDEKVLSELLELLNASYTGTSADIDDLMTEISAARRSALAVLSRSTPTCRPEDRLEERMQNMCEALIFLCPRICLRYLGKPITAESQTKETIIYEQKRLYIAKSAYHTIDSTLFLAKTLLGGNRLSWDILDSRLQECLSLLDRLDPDNILSKAESVAPHSYYVKISNLYYTHFLNERRKPDGQKEAQQLNILRRSVDCVQARSPVEKRAALYSMKLERMADIYKTAGKFEELFDVVKKMQDVQMADGVLSNIASAMKTIPVCPAWETDEQTTLLGRTVHTLLKVQLKYLRQTTNEVNLDESLSAEEQGALLEYQLVHLRTQTKDLSVVSRFQSMVFKSLLALYVTEQFPVRRLRVLVELLSLDTELQEKISKSISDELQYAIAETVKIEQSKDQGLQPYWQHLQTLALSVLELQQQQPNVTLLKRYVATWSSIQKECQSAEALRQRVDDVHGLLDQLKNMSIYCQVRGHDEFRVTILSLVSDLHSKIETTSSSADDAVSNLIDLGAQWLQLGYSGKAGFALDKAHRKCDQSGISTKIMLKLHVNYSDYLQTIGNFDKSEEYLRRAKEFYITDDAVPSQRGKSKPTQLLSEAYLVQSKIALSRGAAHIALAQAKKSVRLLRRAWARVEEQRRRKKSSQNFPSSDSGLGALADGVSNLSISTASTSEELELPSSNIQSCLWVFIDPLFRGLEHLSGVYAYHGMFQETIYYAEQGYKLAKDMNSDSHQAMAAAIIGVAMMKAGSLERGSELLMESKKFSSAVQGNRNAATLAYYTGRMHGILGDQTSELSSYELAESILDTILHSKSDEQGVTDHSAQAIEASMAMVSISKSKPTTKRKPVSRAKVPPKTKKPLPRTKTPISDAPASIVEECTHIVSFQAVILRSKSQVLNSMKRFGEVQTLLDRAAGSVLTQTEAVDQKLAMAKQLLSQSLEFMIADPVYSILQDSTISFPSVSNNSKADVSGDQVATTKTTPPKRGTAAKSGRGLARVRPSSDDCFEKLRQAQEYLLEAHSIAVTAAPLVMIHTISAMLNTVSILLSASGHTKGLSMLSPGFASCTIETARTTSIRRERKAILADPSSNTKMDELIWPTATPGESRRVSLAAPQDFSRFQKDYIDIIPQAWTAISIALSDSHNELVITRLQAGQSPFVLRLPLGRHNSMDADEDVFGFEQGRCELQEIIDLANESAHSARDMSSKEARIQWWEERDELDSRMKELLENIEKVWLGGFTGIFSQQSRHPDLLARFQKSFQNILDKHLPSRQKTGKRGTPAPKVALDSRILELFIGLGDASDEDCDFSEPLTDLLYFVVDILQFHGELNAYAEIDFDSITIETHDALRCYHDSLHGSGHVDIGKHTILILDKALHAFPWESLPCLNGQAVSRLPSLGCLRDRILLQRGQASDGCPDGHYVDRQNGSYILNPAGDLKNTQATFEKSLQDLDNWDGIVKREPKEEEIKENLVSKDLFLYFGHGSGAQYIRAREIRRLEKCSVTFLMGCSSGTLVDAAEFEAYGPAINYMHAGCPALVATLWDVTDKDIDRFAKSTFESWGLFQAECSIEKRGKGKKKAQHPSTEKVSLVEAVAKGREACNLRYLNAAAVCVYGVPVYLK</sequence>
<dbReference type="KEGG" id="glz:GLAREA_11949"/>
<name>S3D029_GLAL2</name>
<dbReference type="InterPro" id="IPR005314">
    <property type="entry name" value="Peptidase_C50"/>
</dbReference>
<evidence type="ECO:0000256" key="5">
    <source>
        <dbReference type="SAM" id="MobiDB-lite"/>
    </source>
</evidence>
<proteinExistence type="predicted"/>
<feature type="compositionally biased region" description="Polar residues" evidence="5">
    <location>
        <begin position="1461"/>
        <end position="1480"/>
    </location>
</feature>
<feature type="region of interest" description="Disordered" evidence="5">
    <location>
        <begin position="123"/>
        <end position="174"/>
    </location>
</feature>
<evidence type="ECO:0000256" key="4">
    <source>
        <dbReference type="ARBA" id="ARBA00022829"/>
    </source>
</evidence>
<evidence type="ECO:0000313" key="8">
    <source>
        <dbReference type="Proteomes" id="UP000016922"/>
    </source>
</evidence>
<feature type="compositionally biased region" description="Basic and acidic residues" evidence="5">
    <location>
        <begin position="75"/>
        <end position="87"/>
    </location>
</feature>
<feature type="compositionally biased region" description="Low complexity" evidence="5">
    <location>
        <begin position="157"/>
        <end position="174"/>
    </location>
</feature>
<comment type="catalytic activity">
    <reaction evidence="1">
        <text>All bonds known to be hydrolyzed by this endopeptidase have arginine in P1 and an acidic residue in P4. P6 is often occupied by an acidic residue or by a hydroxy-amino-acid residue, the phosphorylation of which enhances cleavage.</text>
        <dbReference type="EC" id="3.4.22.49"/>
    </reaction>
</comment>
<dbReference type="EMBL" id="KE145360">
    <property type="protein sequence ID" value="EPE31867.1"/>
    <property type="molecule type" value="Genomic_DNA"/>
</dbReference>
<dbReference type="eggNOG" id="KOG1849">
    <property type="taxonomic scope" value="Eukaryota"/>
</dbReference>